<name>A0A818GZY8_9BILA</name>
<dbReference type="EMBL" id="CAJNYD010003324">
    <property type="protein sequence ID" value="CAF3499096.1"/>
    <property type="molecule type" value="Genomic_DNA"/>
</dbReference>
<proteinExistence type="predicted"/>
<feature type="non-terminal residue" evidence="2">
    <location>
        <position position="1"/>
    </location>
</feature>
<feature type="region of interest" description="Disordered" evidence="1">
    <location>
        <begin position="117"/>
        <end position="140"/>
    </location>
</feature>
<feature type="compositionally biased region" description="Basic and acidic residues" evidence="1">
    <location>
        <begin position="129"/>
        <end position="140"/>
    </location>
</feature>
<dbReference type="AlphaFoldDB" id="A0A818GZY8"/>
<comment type="caution">
    <text evidence="2">The sequence shown here is derived from an EMBL/GenBank/DDBJ whole genome shotgun (WGS) entry which is preliminary data.</text>
</comment>
<evidence type="ECO:0000256" key="1">
    <source>
        <dbReference type="SAM" id="MobiDB-lite"/>
    </source>
</evidence>
<accession>A0A818GZY8</accession>
<evidence type="ECO:0000313" key="3">
    <source>
        <dbReference type="Proteomes" id="UP000663833"/>
    </source>
</evidence>
<sequence>MTSTPANNRVSYSSILSSLVMNNSTPINRHSWLKDEQPSNNNHADHENCKKLASVASGVMIEEIYERTLPQTHDFRLNQTEIVKLNLFRQLDLNIESDRRMRCMGLAPETLTVKTSQSKISIRSTSTNDKSDDTSYKKNNDVKSNRKVNIEYLNLLLPHLKHYNAACGLCVRSRYFGKNVSKSNALL</sequence>
<protein>
    <submittedName>
        <fullName evidence="2">Uncharacterized protein</fullName>
    </submittedName>
</protein>
<evidence type="ECO:0000313" key="2">
    <source>
        <dbReference type="EMBL" id="CAF3499096.1"/>
    </source>
</evidence>
<dbReference type="Proteomes" id="UP000663833">
    <property type="component" value="Unassembled WGS sequence"/>
</dbReference>
<reference evidence="2" key="1">
    <citation type="submission" date="2021-02" db="EMBL/GenBank/DDBJ databases">
        <authorList>
            <person name="Nowell W R."/>
        </authorList>
    </citation>
    <scope>NUCLEOTIDE SEQUENCE</scope>
</reference>
<organism evidence="2 3">
    <name type="scientific">Rotaria socialis</name>
    <dbReference type="NCBI Taxonomy" id="392032"/>
    <lineage>
        <taxon>Eukaryota</taxon>
        <taxon>Metazoa</taxon>
        <taxon>Spiralia</taxon>
        <taxon>Gnathifera</taxon>
        <taxon>Rotifera</taxon>
        <taxon>Eurotatoria</taxon>
        <taxon>Bdelloidea</taxon>
        <taxon>Philodinida</taxon>
        <taxon>Philodinidae</taxon>
        <taxon>Rotaria</taxon>
    </lineage>
</organism>
<gene>
    <name evidence="2" type="ORF">LUA448_LOCUS25177</name>
</gene>